<keyword evidence="1" id="KW-0732">Signal</keyword>
<dbReference type="Proteomes" id="UP000659654">
    <property type="component" value="Unassembled WGS sequence"/>
</dbReference>
<dbReference type="EMBL" id="CAJFCV020000002">
    <property type="protein sequence ID" value="CAG9092295.1"/>
    <property type="molecule type" value="Genomic_DNA"/>
</dbReference>
<reference evidence="5" key="1">
    <citation type="submission" date="2016-11" db="UniProtKB">
        <authorList>
            <consortium name="WormBaseParasite"/>
        </authorList>
    </citation>
    <scope>IDENTIFICATION</scope>
</reference>
<evidence type="ECO:0000256" key="1">
    <source>
        <dbReference type="SAM" id="SignalP"/>
    </source>
</evidence>
<feature type="signal peptide" evidence="1">
    <location>
        <begin position="1"/>
        <end position="23"/>
    </location>
</feature>
<evidence type="ECO:0000313" key="4">
    <source>
        <dbReference type="Proteomes" id="UP000659654"/>
    </source>
</evidence>
<keyword evidence="4" id="KW-1185">Reference proteome</keyword>
<dbReference type="WBParaSite" id="BXY_0589500.1">
    <property type="protein sequence ID" value="BXY_0589500.1"/>
    <property type="gene ID" value="BXY_0589500"/>
</dbReference>
<feature type="chain" id="PRO_5036021996" evidence="1">
    <location>
        <begin position="24"/>
        <end position="243"/>
    </location>
</feature>
<evidence type="ECO:0000313" key="2">
    <source>
        <dbReference type="EMBL" id="CAD5213294.1"/>
    </source>
</evidence>
<gene>
    <name evidence="2" type="ORF">BXYJ_LOCUS2958</name>
</gene>
<evidence type="ECO:0000313" key="3">
    <source>
        <dbReference type="Proteomes" id="UP000095284"/>
    </source>
</evidence>
<organism evidence="3 5">
    <name type="scientific">Bursaphelenchus xylophilus</name>
    <name type="common">Pinewood nematode worm</name>
    <name type="synonym">Aphelenchoides xylophilus</name>
    <dbReference type="NCBI Taxonomy" id="6326"/>
    <lineage>
        <taxon>Eukaryota</taxon>
        <taxon>Metazoa</taxon>
        <taxon>Ecdysozoa</taxon>
        <taxon>Nematoda</taxon>
        <taxon>Chromadorea</taxon>
        <taxon>Rhabditida</taxon>
        <taxon>Tylenchina</taxon>
        <taxon>Tylenchomorpha</taxon>
        <taxon>Aphelenchoidea</taxon>
        <taxon>Aphelenchoididae</taxon>
        <taxon>Bursaphelenchus</taxon>
    </lineage>
</organism>
<proteinExistence type="predicted"/>
<dbReference type="Proteomes" id="UP000582659">
    <property type="component" value="Unassembled WGS sequence"/>
</dbReference>
<dbReference type="SMR" id="A0A1I7RYS7"/>
<reference evidence="2" key="2">
    <citation type="submission" date="2020-09" db="EMBL/GenBank/DDBJ databases">
        <authorList>
            <person name="Kikuchi T."/>
        </authorList>
    </citation>
    <scope>NUCLEOTIDE SEQUENCE</scope>
    <source>
        <strain evidence="2">Ka4C1</strain>
    </source>
</reference>
<name>A0A1I7RYS7_BURXY</name>
<dbReference type="AlphaFoldDB" id="A0A1I7RYS7"/>
<accession>A0A1I7RYS7</accession>
<evidence type="ECO:0000313" key="5">
    <source>
        <dbReference type="WBParaSite" id="BXY_0589500.1"/>
    </source>
</evidence>
<dbReference type="Proteomes" id="UP000095284">
    <property type="component" value="Unplaced"/>
</dbReference>
<protein>
    <submittedName>
        <fullName evidence="2">(pine wood nematode) hypothetical protein</fullName>
    </submittedName>
</protein>
<sequence>MTVGFVRISTPLLLVFFLVIGHGQFVPPGTCSKDDPEQSFSDIKVCLLKHVSDFQTKRFDALGQEDIIKFMKTKVEHLDAKEKKSFCRDFMRFLSCLRDVVCDVNFVMNRFTVLFTPFFKWPAICNDFSAEAADQMVQCVRDIDIDSHRKLAKHRHQCSRKLINAIVNDFGTKDNCRILKRNETIFLCNMGMASLPGFCPRHLCAEKVEKLLGKHEEISREEIQTHFVAVFKADFEQVRGNQF</sequence>
<dbReference type="EMBL" id="CAJFDI010000002">
    <property type="protein sequence ID" value="CAD5213294.1"/>
    <property type="molecule type" value="Genomic_DNA"/>
</dbReference>